<accession>A0A848LI78</accession>
<proteinExistence type="predicted"/>
<comment type="caution">
    <text evidence="1">The sequence shown here is derived from an EMBL/GenBank/DDBJ whole genome shotgun (WGS) entry which is preliminary data.</text>
</comment>
<name>A0A848LI78_9BACT</name>
<organism evidence="1 2">
    <name type="scientific">Pyxidicoccus fallax</name>
    <dbReference type="NCBI Taxonomy" id="394095"/>
    <lineage>
        <taxon>Bacteria</taxon>
        <taxon>Pseudomonadati</taxon>
        <taxon>Myxococcota</taxon>
        <taxon>Myxococcia</taxon>
        <taxon>Myxococcales</taxon>
        <taxon>Cystobacterineae</taxon>
        <taxon>Myxococcaceae</taxon>
        <taxon>Pyxidicoccus</taxon>
    </lineage>
</organism>
<protein>
    <submittedName>
        <fullName evidence="1">Uncharacterized protein</fullName>
    </submittedName>
</protein>
<keyword evidence="2" id="KW-1185">Reference proteome</keyword>
<sequence length="130" mass="14558">MSAEVLAIGPFHRGLLPFLDQPPERHATTREGAVLVVSVFRAPEGSTRSRELAACVGVEPWDFKSHAFDPRRADLGALRDFHAGYFRCEEHAKARAEHPCDACERACEAPVERFVRLRDAGFEFFFCPNG</sequence>
<gene>
    <name evidence="1" type="ORF">HG543_21500</name>
</gene>
<dbReference type="RefSeq" id="WP_169346699.1">
    <property type="nucleotide sequence ID" value="NZ_JABBJJ010000098.1"/>
</dbReference>
<evidence type="ECO:0000313" key="1">
    <source>
        <dbReference type="EMBL" id="NMO17417.1"/>
    </source>
</evidence>
<evidence type="ECO:0000313" key="2">
    <source>
        <dbReference type="Proteomes" id="UP000518300"/>
    </source>
</evidence>
<dbReference type="EMBL" id="JABBJJ010000098">
    <property type="protein sequence ID" value="NMO17417.1"/>
    <property type="molecule type" value="Genomic_DNA"/>
</dbReference>
<dbReference type="Proteomes" id="UP000518300">
    <property type="component" value="Unassembled WGS sequence"/>
</dbReference>
<reference evidence="1 2" key="1">
    <citation type="submission" date="2020-04" db="EMBL/GenBank/DDBJ databases">
        <title>Draft genome of Pyxidicoccus fallax type strain.</title>
        <authorList>
            <person name="Whitworth D.E."/>
        </authorList>
    </citation>
    <scope>NUCLEOTIDE SEQUENCE [LARGE SCALE GENOMIC DNA]</scope>
    <source>
        <strain evidence="1 2">DSM 14698</strain>
    </source>
</reference>
<dbReference type="AlphaFoldDB" id="A0A848LI78"/>